<gene>
    <name evidence="1" type="ORF">P2L57_38450</name>
</gene>
<comment type="caution">
    <text evidence="1">The sequence shown here is derived from an EMBL/GenBank/DDBJ whole genome shotgun (WGS) entry which is preliminary data.</text>
</comment>
<protein>
    <submittedName>
        <fullName evidence="1">Uncharacterized protein</fullName>
    </submittedName>
</protein>
<organism evidence="1 2">
    <name type="scientific">Streptantibioticus ferralitis</name>
    <dbReference type="NCBI Taxonomy" id="236510"/>
    <lineage>
        <taxon>Bacteria</taxon>
        <taxon>Bacillati</taxon>
        <taxon>Actinomycetota</taxon>
        <taxon>Actinomycetes</taxon>
        <taxon>Kitasatosporales</taxon>
        <taxon>Streptomycetaceae</taxon>
        <taxon>Streptantibioticus</taxon>
    </lineage>
</organism>
<keyword evidence="2" id="KW-1185">Reference proteome</keyword>
<proteinExistence type="predicted"/>
<accession>A0ABT5ZC38</accession>
<name>A0ABT5ZC38_9ACTN</name>
<evidence type="ECO:0000313" key="2">
    <source>
        <dbReference type="Proteomes" id="UP001220022"/>
    </source>
</evidence>
<dbReference type="RefSeq" id="WP_275822954.1">
    <property type="nucleotide sequence ID" value="NZ_BAAANM010000047.1"/>
</dbReference>
<sequence>MSQLLDLVLEAHGGLRRWKEARSIHAKGTIGGLLWSLHGQEGILTPADMTVDVQQERLVYEGFTSPGLRGIFTPDRVAVERPDGEVVLERTAPREAFAGLGLDSPWDQLHVLYFAGYALWNYLTAPYLLTRPGVVVEELEPWREADEDWRRLRATFPKSIATHATEQVFYYNAAGLLRRHDYDAEVLGSGPAAHYAEQHRTFSGLVFPTHRYVVPIGEDGRSVPELVLITIDFAEISVTS</sequence>
<reference evidence="1 2" key="1">
    <citation type="submission" date="2023-03" db="EMBL/GenBank/DDBJ databases">
        <title>Draft genome sequence of type strain Streptomyces ferralitis JCM 14344.</title>
        <authorList>
            <person name="Klaysubun C."/>
            <person name="Duangmal K."/>
        </authorList>
    </citation>
    <scope>NUCLEOTIDE SEQUENCE [LARGE SCALE GENOMIC DNA]</scope>
    <source>
        <strain evidence="1 2">JCM 14344</strain>
    </source>
</reference>
<dbReference type="Proteomes" id="UP001220022">
    <property type="component" value="Unassembled WGS sequence"/>
</dbReference>
<evidence type="ECO:0000313" key="1">
    <source>
        <dbReference type="EMBL" id="MDF2261394.1"/>
    </source>
</evidence>
<dbReference type="EMBL" id="JARHTQ010000056">
    <property type="protein sequence ID" value="MDF2261394.1"/>
    <property type="molecule type" value="Genomic_DNA"/>
</dbReference>